<organism evidence="1 2">
    <name type="scientific">Natrialba swarupiae</name>
    <dbReference type="NCBI Taxonomy" id="2448032"/>
    <lineage>
        <taxon>Archaea</taxon>
        <taxon>Methanobacteriati</taxon>
        <taxon>Methanobacteriota</taxon>
        <taxon>Stenosarchaea group</taxon>
        <taxon>Halobacteria</taxon>
        <taxon>Halobacteriales</taxon>
        <taxon>Natrialbaceae</taxon>
        <taxon>Natrialba</taxon>
    </lineage>
</organism>
<keyword evidence="2" id="KW-1185">Reference proteome</keyword>
<reference evidence="1 2" key="1">
    <citation type="submission" date="2019-08" db="EMBL/GenBank/DDBJ databases">
        <title>Archaea genome.</title>
        <authorList>
            <person name="Kajale S."/>
            <person name="Shouche Y."/>
            <person name="Deshpande N."/>
            <person name="Sharma A."/>
        </authorList>
    </citation>
    <scope>NUCLEOTIDE SEQUENCE [LARGE SCALE GENOMIC DNA]</scope>
    <source>
        <strain evidence="1 2">ESP3B_9</strain>
    </source>
</reference>
<name>A0A5D5AJN2_9EURY</name>
<gene>
    <name evidence="1" type="ORF">FYC77_10385</name>
</gene>
<evidence type="ECO:0000313" key="2">
    <source>
        <dbReference type="Proteomes" id="UP000324104"/>
    </source>
</evidence>
<sequence length="354" mass="38054">MTPSRRRTLELIGAATAVTVGIAGSPTVTAQETDDRPAYTRWLTIEDDGLEFVAIDWTALEDETQRELEQAEPSEEVPDEFQDDPMVEPVSTGLLAAYFAVGLGLSQYRLGRLVDDDAFETAVEELLVVNDAVIVAGDVDTAEIDDRLTEEPAAEFLRRMERTAEVGEYDVYTPVEEDADAVIAVSAEAIIFVDGAELEDDADPTTRIETIVAASVGDADRATELSDEVAWLVETAGEGDVTVGQYGDRLTPDENGGITDVTFEGFEDADGVVCSFTVDDAETATGEFAAIVDDPDVDDLEQRLGASADERSVDVDGNRVTATGTWRDVNGTTVGRVHRGLTRTDTEASAPFDP</sequence>
<dbReference type="Proteomes" id="UP000324104">
    <property type="component" value="Unassembled WGS sequence"/>
</dbReference>
<dbReference type="EMBL" id="VTAW01000011">
    <property type="protein sequence ID" value="TYT62098.1"/>
    <property type="molecule type" value="Genomic_DNA"/>
</dbReference>
<protein>
    <submittedName>
        <fullName evidence="1">Uncharacterized protein</fullName>
    </submittedName>
</protein>
<comment type="caution">
    <text evidence="1">The sequence shown here is derived from an EMBL/GenBank/DDBJ whole genome shotgun (WGS) entry which is preliminary data.</text>
</comment>
<dbReference type="PROSITE" id="PS51318">
    <property type="entry name" value="TAT"/>
    <property type="match status" value="1"/>
</dbReference>
<proteinExistence type="predicted"/>
<dbReference type="RefSeq" id="WP_149081435.1">
    <property type="nucleotide sequence ID" value="NZ_VTAW01000011.1"/>
</dbReference>
<dbReference type="AlphaFoldDB" id="A0A5D5AJN2"/>
<evidence type="ECO:0000313" key="1">
    <source>
        <dbReference type="EMBL" id="TYT62098.1"/>
    </source>
</evidence>
<accession>A0A5D5AJN2</accession>
<dbReference type="InterPro" id="IPR006311">
    <property type="entry name" value="TAT_signal"/>
</dbReference>